<feature type="compositionally biased region" description="Polar residues" evidence="5">
    <location>
        <begin position="2253"/>
        <end position="2262"/>
    </location>
</feature>
<dbReference type="InterPro" id="IPR047187">
    <property type="entry name" value="SF1_C_Upf1"/>
</dbReference>
<keyword evidence="3" id="KW-0347">Helicase</keyword>
<feature type="compositionally biased region" description="Basic and acidic residues" evidence="5">
    <location>
        <begin position="2096"/>
        <end position="2114"/>
    </location>
</feature>
<feature type="region of interest" description="Disordered" evidence="5">
    <location>
        <begin position="2096"/>
        <end position="2148"/>
    </location>
</feature>
<feature type="region of interest" description="Disordered" evidence="5">
    <location>
        <begin position="1056"/>
        <end position="1095"/>
    </location>
</feature>
<evidence type="ECO:0000256" key="5">
    <source>
        <dbReference type="SAM" id="MobiDB-lite"/>
    </source>
</evidence>
<gene>
    <name evidence="9" type="ORF">M0R45_032353</name>
</gene>
<keyword evidence="2" id="KW-0378">Hydrolase</keyword>
<dbReference type="PANTHER" id="PTHR10887:SF495">
    <property type="entry name" value="HELICASE SENATAXIN ISOFORM X1-RELATED"/>
    <property type="match status" value="1"/>
</dbReference>
<evidence type="ECO:0000259" key="8">
    <source>
        <dbReference type="Pfam" id="PF23576"/>
    </source>
</evidence>
<feature type="compositionally biased region" description="Basic and acidic residues" evidence="5">
    <location>
        <begin position="2175"/>
        <end position="2252"/>
    </location>
</feature>
<feature type="compositionally biased region" description="Basic and acidic residues" evidence="5">
    <location>
        <begin position="1056"/>
        <end position="1070"/>
    </location>
</feature>
<dbReference type="InterPro" id="IPR041679">
    <property type="entry name" value="DNA2/NAM7-like_C"/>
</dbReference>
<dbReference type="PANTHER" id="PTHR10887">
    <property type="entry name" value="DNA2/NAM7 HELICASE FAMILY"/>
    <property type="match status" value="1"/>
</dbReference>
<sequence>MAKKLSTRRELLDRWRVIEEESDEDDDRIEPSKRNRLHKSKEQWFADTFNFLICLPKENHIWCGSWDLMGPLLETFYNYFNDEHSDSPLRQLWSRISEEMRQCIQCISQHYQAQEMYSAEYESSSIGPLLDVLRSLDEERVTQHLIDMNTTLARKEYDPARDNAEVVSVMYEVLMFPVLLDDRCLFTEFEKFIEAVDNMHELALAGQQQFPGVYALFFFKRRVRSVGHRLVGSMGKLRRAVDLEPLQPLLKKFIGLLETEVLPSTLKTSRPRVQLERTSIWIGVKTLLGFLEPPAFEEGILERYPIFLDIVLDHISGDSLEFSHAVACLRILFEVLGCKLWLRSTLSPSVMHNTLLGQCFHSRNEKSHKDIFDLFQPFLQSLEALQDGEHEKQRRHFLYFLLHQVTVSSNFSALTRQRACQIALLIVHRGYTMNPPCPPFECAHMWGPSLVSSLKDSSLHSSLRQPAFDLIQTIIVSDAAALISSVLNTHPPLGSERNLSFELNDEDEDGLPFSLHTEEKDNSSWSEFSLQSKITSRESREWMCIPMLWIDVLVGINLSVLPISFSKAVFWARSRFSMVELETGAEMAHPVRTWLSSSATELSPTFGWKVPTGADDGGEGKESKNSIKVSTMPLPLVRTFNRLTAHFVVQVGQGELRKQWTWEPRMAESLFLALIDPDDNVRQFGKCILEQVSNTRGLVCGLKFLCSHGSSLSAVFFGLRHAVKLVQLDTVLLKFQTLHHFFFVLRKLLNEGDSPTADIPESGHLNMARFSSQGGFLRQPVFDSPAANVTGHSSNVDSNLLERFCYLLSEIAWSSICRCLLEGKSFINNSVCQITCVRILEIIPCVFERLYFFCYKSSEISGVLAKTCDFSWLHDIMDWGKSSLKAVVIYWQRTITSLLKLLKGTCTSTMASTITIIETLISCDCVSMDKLMEQVSLLSVSLSKEASSKTNIHSKGLFPEGFSFEKKYSVPDVKSLSIEDSGVQIPYTSMADNRKCRNDMIVLSDDETEVVVPTEVVLSDAKMSLCKMDDKTVASTVDKSSSYNECVNKKVSGADTSKDPLKSFQKRDATDGSGLASQKRDSDRSMGKLQPVSLLKSKDIDNSRKEIIPECNVNDSLKFKGTVNLNKSSDNAVSSKKLSQACNNMALKEGGTLLKEVVCDAEEDPLDSALNSVRRQQPFVPKPSISAPKRQLIQLQSPFQNRAGHLHRLEGRKRFQPPRLDEWYRPILELDYFALVGVASASENDKKKVAKLKEVPVNFQSPEQYVGIFCPLVLEEFKAQLHSSFLEMPSWEEVYFGSLSVLSVERIDDFHLVRFAQDDNDSIASSSFSENDLVLLTKEPPQKSSHDVHMLGKVERRERDNKRRLNILLIRFYLLSGTSRLHQARRNLLERSKWHASRVMNITSQLREFQALSLIKDIPLLPIILKPVNDSFDSNVSKEVDLSKLPLPLQRILKSSFNDSQLQAISIATGTPKRKKDFELSLIQGPPGTGKTRTILAIVSALLASPPQKIDSEKNILDGSWKRISVPKINPAAAIARAWQDAALARQLNEDVQRNTKSIESCMRGRVLICAQSNAAVDELVSRISSHGLYGSDGKMYKPYLVRVGNVKTVHPNSLPFFLDTLVDQRLGDERMKLNNAKNDLSLDSSIALRANLEKLVDRIRFYEAKRANLSDHNTDLMCSEDDTCKKDDGKEMSDAEIAFKLRKLYEQKKQIYKDLSSVQQQEKKTNEEIKGLRYKLRKSILREAEIMVTTLSGCGGDLYGVCSESMSSHKFSSPSEHTLFDAVVIDEAAQALEPATLIPLQLLKSTGTKCIMVGDPKQLPATVLSNVASKFLFECSMFERLQRAGHPVILLTKQYRMHPDICLFPSMHFYEKKLLNGDDMSSKSAPFHETGGLGPYVFYDVIDGRELRGKNSSAMSLYNEHEADAAVELLKFFRMRYPSEFHGGRIGIITPYKSQLSLLRSRFSSAFGSSFMDDMELNTVDGFQGREVDILLLSTVRAAEPSSSASGNNSSRIGFVADVRRMNVALTRAKLSLWIFGNARTLQTNQNWAALVKDARKRNLVVTAKTPYKNIFKTAFQKYSGNHLLESHHVQKIEDATQHANRNDRSADEALDRRTKRISHVPQSNRRPDGGEKDFPTTKEDIRVKKLSARDEPVLPVEGLSSLISPVGCSKVSKDVESAMPEKHGIDGESKDKESRKRKNSLEKTQMDKRKVKFENSKRCADNSEQRAGDGLRHMKLQESKRAKRFSEGDRSQTNQVSAPANQMKDASDGGRASNQAGTSQDLIAKRKQQREAVDAILYSALIPSKNSKSETSMRPVPAKRSLSSSTAGGSIKPSKTRKD</sequence>
<dbReference type="InterPro" id="IPR027417">
    <property type="entry name" value="P-loop_NTPase"/>
</dbReference>
<dbReference type="CDD" id="cd18042">
    <property type="entry name" value="DEXXQc_SETX"/>
    <property type="match status" value="1"/>
</dbReference>
<dbReference type="GO" id="GO:0005694">
    <property type="term" value="C:chromosome"/>
    <property type="evidence" value="ECO:0007669"/>
    <property type="project" value="UniProtKB-ARBA"/>
</dbReference>
<evidence type="ECO:0000256" key="1">
    <source>
        <dbReference type="ARBA" id="ARBA00022741"/>
    </source>
</evidence>
<dbReference type="EMBL" id="JBEDUW010000006">
    <property type="protein sequence ID" value="KAK9923958.1"/>
    <property type="molecule type" value="Genomic_DNA"/>
</dbReference>
<dbReference type="GO" id="GO:0005524">
    <property type="term" value="F:ATP binding"/>
    <property type="evidence" value="ECO:0007669"/>
    <property type="project" value="UniProtKB-KW"/>
</dbReference>
<protein>
    <submittedName>
        <fullName evidence="9">Uncharacterized protein</fullName>
    </submittedName>
</protein>
<feature type="region of interest" description="Disordered" evidence="5">
    <location>
        <begin position="2175"/>
        <end position="2341"/>
    </location>
</feature>
<feature type="compositionally biased region" description="Polar residues" evidence="5">
    <location>
        <begin position="2274"/>
        <end position="2283"/>
    </location>
</feature>
<reference evidence="9 10" key="1">
    <citation type="journal article" date="2023" name="G3 (Bethesda)">
        <title>A chromosome-length genome assembly and annotation of blackberry (Rubus argutus, cv. 'Hillquist').</title>
        <authorList>
            <person name="Bruna T."/>
            <person name="Aryal R."/>
            <person name="Dudchenko O."/>
            <person name="Sargent D.J."/>
            <person name="Mead D."/>
            <person name="Buti M."/>
            <person name="Cavallini A."/>
            <person name="Hytonen T."/>
            <person name="Andres J."/>
            <person name="Pham M."/>
            <person name="Weisz D."/>
            <person name="Mascagni F."/>
            <person name="Usai G."/>
            <person name="Natali L."/>
            <person name="Bassil N."/>
            <person name="Fernandez G.E."/>
            <person name="Lomsadze A."/>
            <person name="Armour M."/>
            <person name="Olukolu B."/>
            <person name="Poorten T."/>
            <person name="Britton C."/>
            <person name="Davik J."/>
            <person name="Ashrafi H."/>
            <person name="Aiden E.L."/>
            <person name="Borodovsky M."/>
            <person name="Worthington M."/>
        </authorList>
    </citation>
    <scope>NUCLEOTIDE SEQUENCE [LARGE SCALE GENOMIC DNA]</scope>
    <source>
        <strain evidence="9">PI 553951</strain>
    </source>
</reference>
<dbReference type="SUPFAM" id="SSF52540">
    <property type="entry name" value="P-loop containing nucleoside triphosphate hydrolases"/>
    <property type="match status" value="1"/>
</dbReference>
<dbReference type="GO" id="GO:0004386">
    <property type="term" value="F:helicase activity"/>
    <property type="evidence" value="ECO:0007669"/>
    <property type="project" value="UniProtKB-KW"/>
</dbReference>
<evidence type="ECO:0000256" key="3">
    <source>
        <dbReference type="ARBA" id="ARBA00022806"/>
    </source>
</evidence>
<keyword evidence="4" id="KW-0067">ATP-binding</keyword>
<dbReference type="InterPro" id="IPR045055">
    <property type="entry name" value="DNA2/NAM7-like"/>
</dbReference>
<proteinExistence type="predicted"/>
<dbReference type="CDD" id="cd18808">
    <property type="entry name" value="SF1_C_Upf1"/>
    <property type="match status" value="1"/>
</dbReference>
<evidence type="ECO:0000259" key="7">
    <source>
        <dbReference type="Pfam" id="PF13087"/>
    </source>
</evidence>
<evidence type="ECO:0000313" key="9">
    <source>
        <dbReference type="EMBL" id="KAK9923958.1"/>
    </source>
</evidence>
<evidence type="ECO:0000256" key="4">
    <source>
        <dbReference type="ARBA" id="ARBA00022840"/>
    </source>
</evidence>
<evidence type="ECO:0000259" key="6">
    <source>
        <dbReference type="Pfam" id="PF13086"/>
    </source>
</evidence>
<dbReference type="Proteomes" id="UP001457282">
    <property type="component" value="Unassembled WGS sequence"/>
</dbReference>
<comment type="caution">
    <text evidence="9">The sequence shown here is derived from an EMBL/GenBank/DDBJ whole genome shotgun (WGS) entry which is preliminary data.</text>
</comment>
<dbReference type="Pfam" id="PF13086">
    <property type="entry name" value="AAA_11"/>
    <property type="match status" value="1"/>
</dbReference>
<dbReference type="InterPro" id="IPR056474">
    <property type="entry name" value="SEN1_barrel"/>
</dbReference>
<name>A0AAW1WII3_RUBAR</name>
<accession>A0AAW1WII3</accession>
<keyword evidence="1" id="KW-0547">Nucleotide-binding</keyword>
<keyword evidence="10" id="KW-1185">Reference proteome</keyword>
<organism evidence="9 10">
    <name type="scientific">Rubus argutus</name>
    <name type="common">Southern blackberry</name>
    <dbReference type="NCBI Taxonomy" id="59490"/>
    <lineage>
        <taxon>Eukaryota</taxon>
        <taxon>Viridiplantae</taxon>
        <taxon>Streptophyta</taxon>
        <taxon>Embryophyta</taxon>
        <taxon>Tracheophyta</taxon>
        <taxon>Spermatophyta</taxon>
        <taxon>Magnoliopsida</taxon>
        <taxon>eudicotyledons</taxon>
        <taxon>Gunneridae</taxon>
        <taxon>Pentapetalae</taxon>
        <taxon>rosids</taxon>
        <taxon>fabids</taxon>
        <taxon>Rosales</taxon>
        <taxon>Rosaceae</taxon>
        <taxon>Rosoideae</taxon>
        <taxon>Rosoideae incertae sedis</taxon>
        <taxon>Rubus</taxon>
    </lineage>
</organism>
<feature type="domain" description="Helicase SEN1 beta-barrel" evidence="8">
    <location>
        <begin position="1297"/>
        <end position="1399"/>
    </location>
</feature>
<dbReference type="FunFam" id="3.40.50.300:FF:000326">
    <property type="entry name" value="P-loop containing nucleoside triphosphate hydrolase"/>
    <property type="match status" value="1"/>
</dbReference>
<dbReference type="Pfam" id="PF13087">
    <property type="entry name" value="AAA_12"/>
    <property type="match status" value="1"/>
</dbReference>
<feature type="compositionally biased region" description="Basic and acidic residues" evidence="5">
    <location>
        <begin position="2127"/>
        <end position="2148"/>
    </location>
</feature>
<feature type="domain" description="DNA2/NAM7 helicase-like C-terminal" evidence="7">
    <location>
        <begin position="1835"/>
        <end position="2040"/>
    </location>
</feature>
<dbReference type="GO" id="GO:0016787">
    <property type="term" value="F:hydrolase activity"/>
    <property type="evidence" value="ECO:0007669"/>
    <property type="project" value="UniProtKB-KW"/>
</dbReference>
<evidence type="ECO:0000313" key="10">
    <source>
        <dbReference type="Proteomes" id="UP001457282"/>
    </source>
</evidence>
<dbReference type="Gene3D" id="3.40.50.300">
    <property type="entry name" value="P-loop containing nucleotide triphosphate hydrolases"/>
    <property type="match status" value="2"/>
</dbReference>
<feature type="domain" description="DNA2/NAM7 helicase helicase" evidence="6">
    <location>
        <begin position="1457"/>
        <end position="1827"/>
    </location>
</feature>
<dbReference type="Pfam" id="PF23576">
    <property type="entry name" value="SEN1_barrel"/>
    <property type="match status" value="1"/>
</dbReference>
<dbReference type="InterPro" id="IPR041677">
    <property type="entry name" value="DNA2/NAM7_AAA_11"/>
</dbReference>
<evidence type="ECO:0000256" key="2">
    <source>
        <dbReference type="ARBA" id="ARBA00022801"/>
    </source>
</evidence>